<protein>
    <submittedName>
        <fullName evidence="2">Uncharacterized protein</fullName>
    </submittedName>
</protein>
<sequence>MAKTHAERQKLYRQNLLKNKSKYDQMRKISRIRDNKRRQNLNGDLLQQLRNRQKQASKKYRDRKKLERINNKQSSSYKSRQSFGKAVKRVLQSLPKDINRCVSVIHHIAQEFNIIPKTTSHHQREQRSLSIELKQLVMNFYSRDDISYQLPGKRDFITIKDDNSTSKTIQKRILLFSLREAHQLFLSEHDHIDAYLSLGSFSDLRPSNVLLQSHMTHRSCLCAYHENINLLIKPLSKYIPCPGLHSLQAFSSTLVCCETNEKCMFSKCSLCTNNLENTIIKHVTNFTQSINWYQWVLKDGYSKKIEFNGTIGECIEVLKSKVNQFLAHIFIKRQQSEYFEKMKKISNNENICLQIDFSENFRLDIQDSVQNSYYSKVELTWNYFATSHGKGVVDGVGGTIKRLVYRAILSGQQCSSAAQFVKIAQSKTDSINVIELEDIHIENSKVKMEKIFQSIKTVPETKKIHSVKVLQNNTIEYKYYSNSSTKKTYRFLN</sequence>
<comment type="caution">
    <text evidence="2">The sequence shown here is derived from an EMBL/GenBank/DDBJ whole genome shotgun (WGS) entry which is preliminary data.</text>
</comment>
<proteinExistence type="predicted"/>
<dbReference type="AlphaFoldDB" id="A0A815HLT0"/>
<evidence type="ECO:0000313" key="2">
    <source>
        <dbReference type="EMBL" id="CAF1352401.1"/>
    </source>
</evidence>
<evidence type="ECO:0000256" key="1">
    <source>
        <dbReference type="SAM" id="MobiDB-lite"/>
    </source>
</evidence>
<organism evidence="2 3">
    <name type="scientific">Rotaria sordida</name>
    <dbReference type="NCBI Taxonomy" id="392033"/>
    <lineage>
        <taxon>Eukaryota</taxon>
        <taxon>Metazoa</taxon>
        <taxon>Spiralia</taxon>
        <taxon>Gnathifera</taxon>
        <taxon>Rotifera</taxon>
        <taxon>Eurotatoria</taxon>
        <taxon>Bdelloidea</taxon>
        <taxon>Philodinida</taxon>
        <taxon>Philodinidae</taxon>
        <taxon>Rotaria</taxon>
    </lineage>
</organism>
<name>A0A815HLT0_9BILA</name>
<reference evidence="2" key="1">
    <citation type="submission" date="2021-02" db="EMBL/GenBank/DDBJ databases">
        <authorList>
            <person name="Nowell W R."/>
        </authorList>
    </citation>
    <scope>NUCLEOTIDE SEQUENCE</scope>
</reference>
<feature type="compositionally biased region" description="Basic residues" evidence="1">
    <location>
        <begin position="51"/>
        <end position="63"/>
    </location>
</feature>
<dbReference type="EMBL" id="CAJNOU010002830">
    <property type="protein sequence ID" value="CAF1352401.1"/>
    <property type="molecule type" value="Genomic_DNA"/>
</dbReference>
<accession>A0A815HLT0</accession>
<evidence type="ECO:0000313" key="3">
    <source>
        <dbReference type="Proteomes" id="UP000663889"/>
    </source>
</evidence>
<feature type="region of interest" description="Disordered" evidence="1">
    <location>
        <begin position="49"/>
        <end position="82"/>
    </location>
</feature>
<dbReference type="Proteomes" id="UP000663889">
    <property type="component" value="Unassembled WGS sequence"/>
</dbReference>
<dbReference type="PANTHER" id="PTHR46601">
    <property type="entry name" value="ULP_PROTEASE DOMAIN-CONTAINING PROTEIN"/>
    <property type="match status" value="1"/>
</dbReference>
<dbReference type="PANTHER" id="PTHR46601:SF2">
    <property type="entry name" value="UBIQUITIN-LIKE PROTEASE FAMILY PROFILE DOMAIN-CONTAINING PROTEIN"/>
    <property type="match status" value="1"/>
</dbReference>
<feature type="compositionally biased region" description="Polar residues" evidence="1">
    <location>
        <begin position="71"/>
        <end position="82"/>
    </location>
</feature>
<gene>
    <name evidence="2" type="ORF">SEV965_LOCUS28935</name>
</gene>